<feature type="transmembrane region" description="Helical" evidence="1">
    <location>
        <begin position="103"/>
        <end position="122"/>
    </location>
</feature>
<reference evidence="4" key="2">
    <citation type="submission" date="2015-07" db="EMBL/GenBank/DDBJ databases">
        <title>Near-Complete Genome Sequence of the Cellulolytic Bacterium Bacteroides (Pseudobacteroides) cellulosolvens ATCC 35603.</title>
        <authorList>
            <person name="Dassa B."/>
            <person name="Utturkar S.M."/>
            <person name="Klingeman D.M."/>
            <person name="Hurt R.A."/>
            <person name="Keller M."/>
            <person name="Xu J."/>
            <person name="Reddy Y.H.K."/>
            <person name="Borovok I."/>
            <person name="Grinberg I.R."/>
            <person name="Lamed R."/>
            <person name="Zhivin O."/>
            <person name="Bayer E.A."/>
            <person name="Brown S.D."/>
        </authorList>
    </citation>
    <scope>NUCLEOTIDE SEQUENCE [LARGE SCALE GENOMIC DNA]</scope>
    <source>
        <strain evidence="4">DSM 2933</strain>
    </source>
</reference>
<evidence type="ECO:0000313" key="3">
    <source>
        <dbReference type="EMBL" id="KNY27942.1"/>
    </source>
</evidence>
<gene>
    <name evidence="2" type="ORF">Bccel_3209</name>
    <name evidence="3" type="ORF">Bccel_3213</name>
</gene>
<evidence type="ECO:0000313" key="4">
    <source>
        <dbReference type="Proteomes" id="UP000036923"/>
    </source>
</evidence>
<protein>
    <submittedName>
        <fullName evidence="2">Uncharacterized protein</fullName>
    </submittedName>
</protein>
<sequence>MQGYKYKQAFAFLRSLSEVANGVKSGKRSPHSLEPLTELYLKNLHGQLKSSLRSVFEVTCRARVVMEYDIDIIVFHYCSVSNSLVAFEEIKKTSETQESEQKILYFLFLFLCLLLPMANEAISEANPWQPHPPIRFLRRTRSS</sequence>
<dbReference type="Proteomes" id="UP000036923">
    <property type="component" value="Unassembled WGS sequence"/>
</dbReference>
<keyword evidence="1" id="KW-0812">Transmembrane</keyword>
<dbReference type="EMBL" id="LGTC01000001">
    <property type="protein sequence ID" value="KNY27942.1"/>
    <property type="molecule type" value="Genomic_DNA"/>
</dbReference>
<evidence type="ECO:0000256" key="1">
    <source>
        <dbReference type="SAM" id="Phobius"/>
    </source>
</evidence>
<proteinExistence type="predicted"/>
<name>A0A0L6JQ77_9FIRM</name>
<accession>A0A0L6JQ77</accession>
<keyword evidence="4" id="KW-1185">Reference proteome</keyword>
<dbReference type="EMBL" id="LGTC01000001">
    <property type="protein sequence ID" value="KNY27938.1"/>
    <property type="molecule type" value="Genomic_DNA"/>
</dbReference>
<dbReference type="AlphaFoldDB" id="A0A0L6JQ77"/>
<comment type="caution">
    <text evidence="2">The sequence shown here is derived from an EMBL/GenBank/DDBJ whole genome shotgun (WGS) entry which is preliminary data.</text>
</comment>
<keyword evidence="1" id="KW-0472">Membrane</keyword>
<reference evidence="2" key="1">
    <citation type="submission" date="2015-07" db="EMBL/GenBank/DDBJ databases">
        <title>MeaNS - Measles Nucleotide Surveillance Program.</title>
        <authorList>
            <person name="Tran T."/>
            <person name="Druce J."/>
        </authorList>
    </citation>
    <scope>NUCLEOTIDE SEQUENCE</scope>
    <source>
        <strain evidence="2">DSM 2933</strain>
    </source>
</reference>
<evidence type="ECO:0000313" key="2">
    <source>
        <dbReference type="EMBL" id="KNY27938.1"/>
    </source>
</evidence>
<keyword evidence="1" id="KW-1133">Transmembrane helix</keyword>
<organism evidence="2 4">
    <name type="scientific">Pseudobacteroides cellulosolvens ATCC 35603 = DSM 2933</name>
    <dbReference type="NCBI Taxonomy" id="398512"/>
    <lineage>
        <taxon>Bacteria</taxon>
        <taxon>Bacillati</taxon>
        <taxon>Bacillota</taxon>
        <taxon>Clostridia</taxon>
        <taxon>Eubacteriales</taxon>
        <taxon>Oscillospiraceae</taxon>
        <taxon>Pseudobacteroides</taxon>
    </lineage>
</organism>